<protein>
    <recommendedName>
        <fullName evidence="3">EthD domain-containing protein</fullName>
    </recommendedName>
</protein>
<evidence type="ECO:0000313" key="1">
    <source>
        <dbReference type="EMBL" id="MFG6448334.1"/>
    </source>
</evidence>
<evidence type="ECO:0000313" key="2">
    <source>
        <dbReference type="Proteomes" id="UP001606099"/>
    </source>
</evidence>
<dbReference type="EMBL" id="JBIGHZ010000003">
    <property type="protein sequence ID" value="MFG6448334.1"/>
    <property type="molecule type" value="Genomic_DNA"/>
</dbReference>
<name>A0ABW7FVI2_9BURK</name>
<evidence type="ECO:0008006" key="3">
    <source>
        <dbReference type="Google" id="ProtNLM"/>
    </source>
</evidence>
<comment type="caution">
    <text evidence="1">The sequence shown here is derived from an EMBL/GenBank/DDBJ whole genome shotgun (WGS) entry which is preliminary data.</text>
</comment>
<sequence>MSTKALLITEVTPRAGSTKQVVDAWAALMPPKSSVTQRAIYQSLDGEVALELCALNTLADATTLESWWALAREKLSPNLASDFRRQLLTFVEAPKDTSDALPATAYLQLRHVEVPPDRYADYRAWRERTIFDVVRTATEVEVFLAYHTVLSTEPGVMFVSGFSGPVEDYTAVFSSPRYQQIVREAGDQFITGGDRGLYTRLYQRIAVA</sequence>
<dbReference type="Proteomes" id="UP001606099">
    <property type="component" value="Unassembled WGS sequence"/>
</dbReference>
<proteinExistence type="predicted"/>
<reference evidence="1 2" key="1">
    <citation type="submission" date="2024-08" db="EMBL/GenBank/DDBJ databases">
        <authorList>
            <person name="Lu H."/>
        </authorList>
    </citation>
    <scope>NUCLEOTIDE SEQUENCE [LARGE SCALE GENOMIC DNA]</scope>
    <source>
        <strain evidence="1 2">BYS180W</strain>
    </source>
</reference>
<keyword evidence="2" id="KW-1185">Reference proteome</keyword>
<organism evidence="1 2">
    <name type="scientific">Roseateles rivi</name>
    <dbReference type="NCBI Taxonomy" id="3299028"/>
    <lineage>
        <taxon>Bacteria</taxon>
        <taxon>Pseudomonadati</taxon>
        <taxon>Pseudomonadota</taxon>
        <taxon>Betaproteobacteria</taxon>
        <taxon>Burkholderiales</taxon>
        <taxon>Sphaerotilaceae</taxon>
        <taxon>Roseateles</taxon>
    </lineage>
</organism>
<dbReference type="RefSeq" id="WP_394460467.1">
    <property type="nucleotide sequence ID" value="NZ_JBIGHZ010000003.1"/>
</dbReference>
<gene>
    <name evidence="1" type="ORF">ACG0Z6_08750</name>
</gene>
<accession>A0ABW7FVI2</accession>